<dbReference type="SMART" id="SM01362">
    <property type="entry name" value="DUF663"/>
    <property type="match status" value="1"/>
</dbReference>
<evidence type="ECO:0000313" key="7">
    <source>
        <dbReference type="EMBL" id="OVF07557.1"/>
    </source>
</evidence>
<dbReference type="Proteomes" id="UP000195602">
    <property type="component" value="Unassembled WGS sequence"/>
</dbReference>
<dbReference type="GO" id="GO:0005525">
    <property type="term" value="F:GTP binding"/>
    <property type="evidence" value="ECO:0007669"/>
    <property type="project" value="TreeGrafter"/>
</dbReference>
<feature type="compositionally biased region" description="Basic and acidic residues" evidence="5">
    <location>
        <begin position="71"/>
        <end position="82"/>
    </location>
</feature>
<proteinExistence type="inferred from homology"/>
<feature type="region of interest" description="Disordered" evidence="5">
    <location>
        <begin position="18"/>
        <end position="82"/>
    </location>
</feature>
<comment type="similarity">
    <text evidence="4">Belongs to the TRAFAC class translation factor GTPase superfamily. Bms1-like GTPase family. TSR1 subfamily.</text>
</comment>
<reference evidence="7 8" key="1">
    <citation type="submission" date="2017-04" db="EMBL/GenBank/DDBJ databases">
        <title>Draft genome of the yeast Clavispora lusitaniae type strain CBS 6936.</title>
        <authorList>
            <person name="Durrens P."/>
            <person name="Klopp C."/>
            <person name="Biteau N."/>
            <person name="Fitton-Ouhabi V."/>
            <person name="Dementhon K."/>
            <person name="Accoceberry I."/>
            <person name="Sherman D.J."/>
            <person name="Noel T."/>
        </authorList>
    </citation>
    <scope>NUCLEOTIDE SEQUENCE [LARGE SCALE GENOMIC DNA]</scope>
    <source>
        <strain evidence="7 8">CBS 6936</strain>
    </source>
</reference>
<gene>
    <name evidence="7" type="ORF">A9F13_12g00825</name>
</gene>
<dbReference type="SMART" id="SM00785">
    <property type="entry name" value="AARP2CN"/>
    <property type="match status" value="1"/>
</dbReference>
<dbReference type="InterPro" id="IPR039761">
    <property type="entry name" value="Bms1/Tsr1"/>
</dbReference>
<dbReference type="GO" id="GO:0005730">
    <property type="term" value="C:nucleolus"/>
    <property type="evidence" value="ECO:0007669"/>
    <property type="project" value="UniProtKB-SubCell"/>
</dbReference>
<dbReference type="GO" id="GO:0000479">
    <property type="term" value="P:endonucleolytic cleavage of tricistronic rRNA transcript (SSU-rRNA, 5.8S rRNA, LSU-rRNA)"/>
    <property type="evidence" value="ECO:0007669"/>
    <property type="project" value="TreeGrafter"/>
</dbReference>
<evidence type="ECO:0000256" key="1">
    <source>
        <dbReference type="ARBA" id="ARBA00004604"/>
    </source>
</evidence>
<accession>A0AA91PYJ3</accession>
<dbReference type="KEGG" id="clus:A9F13_12g00825"/>
<sequence length="786" mass="89470">MAQENKMCICPILSTRGENMAKGGHSHRTTLKKEHKPFKSKHASKGSLKNQFKGKVEKSTSGNNKSIRVMSKAERKNTSKQLKEKKILDTKMSRRLFEGSSGAEKIITIIGLTDDINTGEILGQLVNSLKEEEDDVETEFSAPRVYSLRLPRFKNNVKFVLPDPNDFISILDAAKASDYVVFGLSAEQEVEKEYGEQILRAVVAQGVATVLGVVPNLVSAYPKKNLQQDIRQSLQSFFSHFFPNEDKLFALENTSECLNCIRAIAQKFPKSVNWRDARAYILADQTYWHGEGESGFVVVEGTARGIGFNANRLVHIPGHGDFQLERIEKITKHKNDEGDVFTPTSEQEGLEELNPEEFDMEDDFQYDDMGVQMEGKNYFDDNAGPVARKYKVPKGTSEYQSKWLLDDVLEGASDVEEEGDDEEVEMEMENMDDAMEVNGLNGSEQMDMDDMDDRQTVADDFVELSPQEEEEQLRQYREMEKEDREFPDEIELAPSESAKEKLREYRGIKSLGTCDWDWDEYDSHRPSIYSRLLHITNFKATRNKIHKDAIKEAQVNIGSKVRLFIRAPKFVLDNVDVLRAPFVVYSLLAHEHKLAVTNFSFQTWEDHEEPVPSGENIVVQYGFRRQVISPMFNQASNTSNNVHKYERFAHQGNLSIATAIAPVLFYNAPALFFKPGPDGSIQMVGQGTFLNCDHTRVAAERVVLTGHPVKIHKRLVTVRYMFFHVEDINWFKAVPLFTKSGRTGFIKESLGTHGYFKCTFDGRLTAQDVVAMALYRRVWPSISEPY</sequence>
<dbReference type="Pfam" id="PF08142">
    <property type="entry name" value="AARP2CN"/>
    <property type="match status" value="1"/>
</dbReference>
<evidence type="ECO:0000256" key="5">
    <source>
        <dbReference type="SAM" id="MobiDB-lite"/>
    </source>
</evidence>
<name>A0AA91PYJ3_CLALS</name>
<evidence type="ECO:0000256" key="4">
    <source>
        <dbReference type="ARBA" id="ARBA00038288"/>
    </source>
</evidence>
<dbReference type="GO" id="GO:0034511">
    <property type="term" value="F:U3 snoRNA binding"/>
    <property type="evidence" value="ECO:0007669"/>
    <property type="project" value="TreeGrafter"/>
</dbReference>
<dbReference type="GO" id="GO:0000462">
    <property type="term" value="P:maturation of SSU-rRNA from tricistronic rRNA transcript (SSU-rRNA, 5.8S rRNA, LSU-rRNA)"/>
    <property type="evidence" value="ECO:0007669"/>
    <property type="project" value="TreeGrafter"/>
</dbReference>
<protein>
    <submittedName>
        <fullName evidence="7">Ribosome biogenesis protein</fullName>
    </submittedName>
</protein>
<dbReference type="InterPro" id="IPR012948">
    <property type="entry name" value="AARP2CN"/>
</dbReference>
<dbReference type="InterPro" id="IPR007034">
    <property type="entry name" value="BMS1_TSR1_C"/>
</dbReference>
<evidence type="ECO:0000256" key="2">
    <source>
        <dbReference type="ARBA" id="ARBA00022517"/>
    </source>
</evidence>
<dbReference type="Pfam" id="PF04950">
    <property type="entry name" value="RIBIOP_C"/>
    <property type="match status" value="1"/>
</dbReference>
<dbReference type="GO" id="GO:0030688">
    <property type="term" value="C:preribosome, small subunit precursor"/>
    <property type="evidence" value="ECO:0007669"/>
    <property type="project" value="TreeGrafter"/>
</dbReference>
<evidence type="ECO:0000256" key="3">
    <source>
        <dbReference type="ARBA" id="ARBA00023242"/>
    </source>
</evidence>
<dbReference type="InterPro" id="IPR030387">
    <property type="entry name" value="G_Bms1/Tsr1_dom"/>
</dbReference>
<feature type="compositionally biased region" description="Basic residues" evidence="5">
    <location>
        <begin position="24"/>
        <end position="44"/>
    </location>
</feature>
<evidence type="ECO:0000313" key="8">
    <source>
        <dbReference type="Proteomes" id="UP000195602"/>
    </source>
</evidence>
<dbReference type="PANTHER" id="PTHR12858:SF1">
    <property type="entry name" value="PRE-RRNA-PROCESSING PROTEIN TSR1 HOMOLOG"/>
    <property type="match status" value="1"/>
</dbReference>
<comment type="caution">
    <text evidence="7">The sequence shown here is derived from an EMBL/GenBank/DDBJ whole genome shotgun (WGS) entry which is preliminary data.</text>
</comment>
<dbReference type="PANTHER" id="PTHR12858">
    <property type="entry name" value="RIBOSOME BIOGENESIS PROTEIN"/>
    <property type="match status" value="1"/>
</dbReference>
<keyword evidence="3" id="KW-0539">Nucleus</keyword>
<keyword evidence="2" id="KW-0690">Ribosome biogenesis</keyword>
<organism evidence="7 8">
    <name type="scientific">Clavispora lusitaniae</name>
    <name type="common">Candida lusitaniae</name>
    <dbReference type="NCBI Taxonomy" id="36911"/>
    <lineage>
        <taxon>Eukaryota</taxon>
        <taxon>Fungi</taxon>
        <taxon>Dikarya</taxon>
        <taxon>Ascomycota</taxon>
        <taxon>Saccharomycotina</taxon>
        <taxon>Pichiomycetes</taxon>
        <taxon>Metschnikowiaceae</taxon>
        <taxon>Clavispora</taxon>
    </lineage>
</organism>
<evidence type="ECO:0000259" key="6">
    <source>
        <dbReference type="PROSITE" id="PS51714"/>
    </source>
</evidence>
<comment type="subcellular location">
    <subcellularLocation>
        <location evidence="1">Nucleus</location>
        <location evidence="1">Nucleolus</location>
    </subcellularLocation>
</comment>
<feature type="domain" description="Bms1-type G" evidence="6">
    <location>
        <begin position="103"/>
        <end position="270"/>
    </location>
</feature>
<dbReference type="GO" id="GO:0003924">
    <property type="term" value="F:GTPase activity"/>
    <property type="evidence" value="ECO:0007669"/>
    <property type="project" value="TreeGrafter"/>
</dbReference>
<dbReference type="AlphaFoldDB" id="A0AA91PYJ3"/>
<dbReference type="EMBL" id="LYUB02000012">
    <property type="protein sequence ID" value="OVF07557.1"/>
    <property type="molecule type" value="Genomic_DNA"/>
</dbReference>
<dbReference type="Pfam" id="PF22298">
    <property type="entry name" value="Tsr1_G-like"/>
    <property type="match status" value="1"/>
</dbReference>
<dbReference type="PROSITE" id="PS51714">
    <property type="entry name" value="G_BMS1"/>
    <property type="match status" value="1"/>
</dbReference>